<evidence type="ECO:0000256" key="10">
    <source>
        <dbReference type="ARBA" id="ARBA00022840"/>
    </source>
</evidence>
<dbReference type="GO" id="GO:0005524">
    <property type="term" value="F:ATP binding"/>
    <property type="evidence" value="ECO:0007669"/>
    <property type="project" value="UniProtKB-KW"/>
</dbReference>
<dbReference type="CDD" id="cd06225">
    <property type="entry name" value="HAMP"/>
    <property type="match status" value="1"/>
</dbReference>
<keyword evidence="11 14" id="KW-1133">Transmembrane helix</keyword>
<dbReference type="InterPro" id="IPR050428">
    <property type="entry name" value="TCS_sensor_his_kinase"/>
</dbReference>
<dbReference type="InterPro" id="IPR003594">
    <property type="entry name" value="HATPase_dom"/>
</dbReference>
<name>A0A167BX73_9BACL</name>
<gene>
    <name evidence="17" type="ORF">PNBC_16785</name>
</gene>
<evidence type="ECO:0000256" key="5">
    <source>
        <dbReference type="ARBA" id="ARBA00022553"/>
    </source>
</evidence>
<evidence type="ECO:0000256" key="13">
    <source>
        <dbReference type="ARBA" id="ARBA00023136"/>
    </source>
</evidence>
<dbReference type="Pfam" id="PF00672">
    <property type="entry name" value="HAMP"/>
    <property type="match status" value="1"/>
</dbReference>
<dbReference type="SUPFAM" id="SSF55874">
    <property type="entry name" value="ATPase domain of HSP90 chaperone/DNA topoisomerase II/histidine kinase"/>
    <property type="match status" value="1"/>
</dbReference>
<keyword evidence="6" id="KW-0808">Transferase</keyword>
<dbReference type="PANTHER" id="PTHR45436:SF5">
    <property type="entry name" value="SENSOR HISTIDINE KINASE TRCS"/>
    <property type="match status" value="1"/>
</dbReference>
<keyword evidence="10" id="KW-0067">ATP-binding</keyword>
<keyword evidence="7 14" id="KW-0812">Transmembrane</keyword>
<dbReference type="InterPro" id="IPR036097">
    <property type="entry name" value="HisK_dim/P_sf"/>
</dbReference>
<dbReference type="GO" id="GO:0005886">
    <property type="term" value="C:plasma membrane"/>
    <property type="evidence" value="ECO:0007669"/>
    <property type="project" value="UniProtKB-SubCell"/>
</dbReference>
<evidence type="ECO:0000256" key="6">
    <source>
        <dbReference type="ARBA" id="ARBA00022679"/>
    </source>
</evidence>
<keyword evidence="18" id="KW-1185">Reference proteome</keyword>
<comment type="subcellular location">
    <subcellularLocation>
        <location evidence="2">Cell membrane</location>
        <topology evidence="2">Multi-pass membrane protein</topology>
    </subcellularLocation>
</comment>
<dbReference type="EMBL" id="LSFN01000035">
    <property type="protein sequence ID" value="OAB72544.1"/>
    <property type="molecule type" value="Genomic_DNA"/>
</dbReference>
<dbReference type="RefSeq" id="WP_068660146.1">
    <property type="nucleotide sequence ID" value="NZ_CP017770.1"/>
</dbReference>
<dbReference type="OrthoDB" id="335833at2"/>
<keyword evidence="12" id="KW-0902">Two-component regulatory system</keyword>
<evidence type="ECO:0000259" key="16">
    <source>
        <dbReference type="PROSITE" id="PS50885"/>
    </source>
</evidence>
<dbReference type="FunFam" id="1.10.287.130:FF:000001">
    <property type="entry name" value="Two-component sensor histidine kinase"/>
    <property type="match status" value="1"/>
</dbReference>
<evidence type="ECO:0000256" key="8">
    <source>
        <dbReference type="ARBA" id="ARBA00022741"/>
    </source>
</evidence>
<accession>A0A167BX73</accession>
<dbReference type="PROSITE" id="PS50109">
    <property type="entry name" value="HIS_KIN"/>
    <property type="match status" value="1"/>
</dbReference>
<evidence type="ECO:0000256" key="2">
    <source>
        <dbReference type="ARBA" id="ARBA00004651"/>
    </source>
</evidence>
<comment type="catalytic activity">
    <reaction evidence="1">
        <text>ATP + protein L-histidine = ADP + protein N-phospho-L-histidine.</text>
        <dbReference type="EC" id="2.7.13.3"/>
    </reaction>
</comment>
<dbReference type="InterPro" id="IPR005467">
    <property type="entry name" value="His_kinase_dom"/>
</dbReference>
<dbReference type="GO" id="GO:0000155">
    <property type="term" value="F:phosphorelay sensor kinase activity"/>
    <property type="evidence" value="ECO:0007669"/>
    <property type="project" value="InterPro"/>
</dbReference>
<dbReference type="AlphaFoldDB" id="A0A167BX73"/>
<comment type="caution">
    <text evidence="17">The sequence shown here is derived from an EMBL/GenBank/DDBJ whole genome shotgun (WGS) entry which is preliminary data.</text>
</comment>
<keyword evidence="4" id="KW-1003">Cell membrane</keyword>
<dbReference type="CDD" id="cd00075">
    <property type="entry name" value="HATPase"/>
    <property type="match status" value="1"/>
</dbReference>
<dbReference type="Gene3D" id="6.10.340.10">
    <property type="match status" value="1"/>
</dbReference>
<dbReference type="CDD" id="cd00082">
    <property type="entry name" value="HisKA"/>
    <property type="match status" value="1"/>
</dbReference>
<dbReference type="SUPFAM" id="SSF47384">
    <property type="entry name" value="Homodimeric domain of signal transducing histidine kinase"/>
    <property type="match status" value="1"/>
</dbReference>
<feature type="transmembrane region" description="Helical" evidence="14">
    <location>
        <begin position="20"/>
        <end position="44"/>
    </location>
</feature>
<dbReference type="Gene3D" id="1.10.287.130">
    <property type="match status" value="1"/>
</dbReference>
<dbReference type="InterPro" id="IPR003660">
    <property type="entry name" value="HAMP_dom"/>
</dbReference>
<dbReference type="Pfam" id="PF02518">
    <property type="entry name" value="HATPase_c"/>
    <property type="match status" value="1"/>
</dbReference>
<dbReference type="PRINTS" id="PR00344">
    <property type="entry name" value="BCTRLSENSOR"/>
</dbReference>
<dbReference type="InterPro" id="IPR004358">
    <property type="entry name" value="Sig_transdc_His_kin-like_C"/>
</dbReference>
<dbReference type="SUPFAM" id="SSF158472">
    <property type="entry name" value="HAMP domain-like"/>
    <property type="match status" value="1"/>
</dbReference>
<sequence>MIKVKLDRMKHVLAPRSLRFQLLTRSLLIMAVLLLLVGLLQFIVMKNFIYRTQAATMESQIQSIPRNLLLQRGSEQFPDRDDLNHMPPFNRPGENALLFMPDKSLAWISYDGVYTDISGGNNNIAPMLTVDEYKSILDSSTHTQEVTYQIVQDSNGIDQLVIFRPIGPPNDPDGLLQMGMNVAPLQDQVIHQLLIFVSLSAIALVAGAALYLPVLLRTLDPLSNIVKAVEQIDVNNLAERFPVHKGQEEIERLSISFNGMLKRLEISFEAEKEAREQMRRFIADASHELRTPLTSIHGFLEVLLRGAAANPEQLKSALNSMHGESRRVNKLVEDLLLLAKMDRSPQLQLTEKITLDELIREMDPQLVILAGDRNITMDLSHGIKGVYDPDKIKQVILNLFQNAVQHTDPESGEIMIYLIADGDKAKLTVKDNGPGVREEHAIHVFDRFYRSDTSRTRKNGGAGLGLSISKSIVEAHGGTIRVESQLEKGASFIVELPTSTRHALT</sequence>
<dbReference type="PANTHER" id="PTHR45436">
    <property type="entry name" value="SENSOR HISTIDINE KINASE YKOH"/>
    <property type="match status" value="1"/>
</dbReference>
<dbReference type="SMART" id="SM00304">
    <property type="entry name" value="HAMP"/>
    <property type="match status" value="1"/>
</dbReference>
<dbReference type="Proteomes" id="UP000077134">
    <property type="component" value="Unassembled WGS sequence"/>
</dbReference>
<evidence type="ECO:0000256" key="1">
    <source>
        <dbReference type="ARBA" id="ARBA00000085"/>
    </source>
</evidence>
<dbReference type="Gene3D" id="3.30.565.10">
    <property type="entry name" value="Histidine kinase-like ATPase, C-terminal domain"/>
    <property type="match status" value="1"/>
</dbReference>
<keyword evidence="9" id="KW-0418">Kinase</keyword>
<dbReference type="SMART" id="SM00387">
    <property type="entry name" value="HATPase_c"/>
    <property type="match status" value="1"/>
</dbReference>
<protein>
    <recommendedName>
        <fullName evidence="3">histidine kinase</fullName>
        <ecNumber evidence="3">2.7.13.3</ecNumber>
    </recommendedName>
</protein>
<feature type="domain" description="Histidine kinase" evidence="15">
    <location>
        <begin position="284"/>
        <end position="500"/>
    </location>
</feature>
<dbReference type="KEGG" id="pcx:LPB68_10340"/>
<dbReference type="InterPro" id="IPR036890">
    <property type="entry name" value="HATPase_C_sf"/>
</dbReference>
<evidence type="ECO:0000256" key="12">
    <source>
        <dbReference type="ARBA" id="ARBA00023012"/>
    </source>
</evidence>
<dbReference type="FunFam" id="3.30.565.10:FF:000006">
    <property type="entry name" value="Sensor histidine kinase WalK"/>
    <property type="match status" value="1"/>
</dbReference>
<dbReference type="PROSITE" id="PS50885">
    <property type="entry name" value="HAMP"/>
    <property type="match status" value="1"/>
</dbReference>
<dbReference type="SMART" id="SM00388">
    <property type="entry name" value="HisKA"/>
    <property type="match status" value="1"/>
</dbReference>
<evidence type="ECO:0000259" key="15">
    <source>
        <dbReference type="PROSITE" id="PS50109"/>
    </source>
</evidence>
<reference evidence="17 18" key="1">
    <citation type="submission" date="2016-02" db="EMBL/GenBank/DDBJ databases">
        <title>Paenibacillus sp. LPB0068, isolated from Crassostrea gigas.</title>
        <authorList>
            <person name="Shin S.-K."/>
            <person name="Yi H."/>
        </authorList>
    </citation>
    <scope>NUCLEOTIDE SEQUENCE [LARGE SCALE GENOMIC DNA]</scope>
    <source>
        <strain evidence="17 18">LPB0068</strain>
    </source>
</reference>
<keyword evidence="8" id="KW-0547">Nucleotide-binding</keyword>
<evidence type="ECO:0000256" key="9">
    <source>
        <dbReference type="ARBA" id="ARBA00022777"/>
    </source>
</evidence>
<feature type="transmembrane region" description="Helical" evidence="14">
    <location>
        <begin position="193"/>
        <end position="216"/>
    </location>
</feature>
<organism evidence="17 18">
    <name type="scientific">Paenibacillus crassostreae</name>
    <dbReference type="NCBI Taxonomy" id="1763538"/>
    <lineage>
        <taxon>Bacteria</taxon>
        <taxon>Bacillati</taxon>
        <taxon>Bacillota</taxon>
        <taxon>Bacilli</taxon>
        <taxon>Bacillales</taxon>
        <taxon>Paenibacillaceae</taxon>
        <taxon>Paenibacillus</taxon>
    </lineage>
</organism>
<dbReference type="EC" id="2.7.13.3" evidence="3"/>
<evidence type="ECO:0000256" key="14">
    <source>
        <dbReference type="SAM" id="Phobius"/>
    </source>
</evidence>
<evidence type="ECO:0000256" key="3">
    <source>
        <dbReference type="ARBA" id="ARBA00012438"/>
    </source>
</evidence>
<dbReference type="STRING" id="1763538.LPB68_10340"/>
<evidence type="ECO:0000256" key="7">
    <source>
        <dbReference type="ARBA" id="ARBA00022692"/>
    </source>
</evidence>
<dbReference type="Pfam" id="PF00512">
    <property type="entry name" value="HisKA"/>
    <property type="match status" value="1"/>
</dbReference>
<keyword evidence="5" id="KW-0597">Phosphoprotein</keyword>
<dbReference type="InterPro" id="IPR003661">
    <property type="entry name" value="HisK_dim/P_dom"/>
</dbReference>
<keyword evidence="13 14" id="KW-0472">Membrane</keyword>
<evidence type="ECO:0000313" key="18">
    <source>
        <dbReference type="Proteomes" id="UP000077134"/>
    </source>
</evidence>
<feature type="domain" description="HAMP" evidence="16">
    <location>
        <begin position="216"/>
        <end position="269"/>
    </location>
</feature>
<evidence type="ECO:0000256" key="4">
    <source>
        <dbReference type="ARBA" id="ARBA00022475"/>
    </source>
</evidence>
<evidence type="ECO:0000313" key="17">
    <source>
        <dbReference type="EMBL" id="OAB72544.1"/>
    </source>
</evidence>
<proteinExistence type="predicted"/>
<evidence type="ECO:0000256" key="11">
    <source>
        <dbReference type="ARBA" id="ARBA00022989"/>
    </source>
</evidence>